<dbReference type="GO" id="GO:0003723">
    <property type="term" value="F:RNA binding"/>
    <property type="evidence" value="ECO:0007669"/>
    <property type="project" value="InterPro"/>
</dbReference>
<dbReference type="RefSeq" id="WP_060778790.1">
    <property type="nucleotide sequence ID" value="NZ_CAJHLH010000012.1"/>
</dbReference>
<evidence type="ECO:0000313" key="7">
    <source>
        <dbReference type="EMBL" id="QPS01935.1"/>
    </source>
</evidence>
<protein>
    <submittedName>
        <fullName evidence="7">Class I SAM-dependent rRNA methyltransferase</fullName>
    </submittedName>
</protein>
<dbReference type="SUPFAM" id="SSF53335">
    <property type="entry name" value="S-adenosyl-L-methionine-dependent methyltransferases"/>
    <property type="match status" value="1"/>
</dbReference>
<evidence type="ECO:0000313" key="9">
    <source>
        <dbReference type="Proteomes" id="UP001069145"/>
    </source>
</evidence>
<evidence type="ECO:0000259" key="4">
    <source>
        <dbReference type="Pfam" id="PF10672"/>
    </source>
</evidence>
<evidence type="ECO:0000313" key="6">
    <source>
        <dbReference type="EMBL" id="MCY3052850.1"/>
    </source>
</evidence>
<evidence type="ECO:0000259" key="5">
    <source>
        <dbReference type="Pfam" id="PF17785"/>
    </source>
</evidence>
<sequence length="395" mass="44412">MRTLTLKKRASQAARAGRLLLKEQDFVKPPHFEEGDLVQVQDQAGDFLALAYLARQNKGIGWIYSYDCQTRWGVDFFQEVFQSAKDKRQGLFHDDLTTAFRVFNGEGDGLGGLTVDYYAGYLLLQWYSLGIYQNKAAIIEALKAVYPEAIAMEGKNRFKNQAVPHKNERLWGQATDQPVLIKENGIKYVTRLADGWMTGIFLDQRLVRDYLMSKLALGKRVLNTFSYTGAFSLAAAMGGALSTTSVDLANRTKELTAEQFAANGIDLGNSHKVYVMDTFDYFAYAKRHDLTYDVIVMDPPSFARNGKQIFKVTDQYPQLVHDALEILSSGGYLICSTNAANYATKTFQRDINQGAKAGGHQIKLVESFHLPDDFPVPPLSPESDYLKVRVYQKQN</sequence>
<dbReference type="PANTHER" id="PTHR43042:SF3">
    <property type="entry name" value="RIBOSOMAL RNA LARGE SUBUNIT METHYLTRANSFERASE YWBD-RELATED"/>
    <property type="match status" value="1"/>
</dbReference>
<dbReference type="KEGG" id="aun:AWM73_07675"/>
<dbReference type="Pfam" id="PF10672">
    <property type="entry name" value="Methyltrans_SAM"/>
    <property type="match status" value="1"/>
</dbReference>
<dbReference type="GO" id="GO:0008168">
    <property type="term" value="F:methyltransferase activity"/>
    <property type="evidence" value="ECO:0007669"/>
    <property type="project" value="UniProtKB-KW"/>
</dbReference>
<evidence type="ECO:0000256" key="2">
    <source>
        <dbReference type="ARBA" id="ARBA00022679"/>
    </source>
</evidence>
<feature type="domain" description="RlmI-like PUA" evidence="5">
    <location>
        <begin position="4"/>
        <end position="65"/>
    </location>
</feature>
<evidence type="ECO:0000256" key="1">
    <source>
        <dbReference type="ARBA" id="ARBA00022603"/>
    </source>
</evidence>
<dbReference type="SUPFAM" id="SSF88697">
    <property type="entry name" value="PUA domain-like"/>
    <property type="match status" value="1"/>
</dbReference>
<reference evidence="7 8" key="1">
    <citation type="submission" date="2020-12" db="EMBL/GenBank/DDBJ databases">
        <title>FDA dAtabase for Regulatory Grade micrObial Sequences (FDA-ARGOS): Supporting development and validation of Infectious Disease Dx tests.</title>
        <authorList>
            <person name="Sproer C."/>
            <person name="Gronow S."/>
            <person name="Severitt S."/>
            <person name="Schroder I."/>
            <person name="Tallon L."/>
            <person name="Sadzewicz L."/>
            <person name="Zhao X."/>
            <person name="Boylan J."/>
            <person name="Ott S."/>
            <person name="Bowen H."/>
            <person name="Vavikolanu K."/>
            <person name="Mehta A."/>
            <person name="Aluvathingal J."/>
            <person name="Nadendla S."/>
            <person name="Lowell S."/>
            <person name="Myers T."/>
            <person name="Yan Y."/>
            <person name="Sichtig H."/>
        </authorList>
    </citation>
    <scope>NUCLEOTIDE SEQUENCE [LARGE SCALE GENOMIC DNA]</scope>
    <source>
        <strain evidence="7 8">FDAARGOS_911</strain>
    </source>
</reference>
<dbReference type="EMBL" id="JAOTML010000002">
    <property type="protein sequence ID" value="MCY3052850.1"/>
    <property type="molecule type" value="Genomic_DNA"/>
</dbReference>
<keyword evidence="9" id="KW-1185">Reference proteome</keyword>
<accession>A0A109RF31</accession>
<dbReference type="Proteomes" id="UP000594771">
    <property type="component" value="Chromosome"/>
</dbReference>
<dbReference type="GO" id="GO:0032259">
    <property type="term" value="P:methylation"/>
    <property type="evidence" value="ECO:0007669"/>
    <property type="project" value="UniProtKB-KW"/>
</dbReference>
<dbReference type="OrthoDB" id="9805492at2"/>
<dbReference type="InterPro" id="IPR036974">
    <property type="entry name" value="PUA_sf"/>
</dbReference>
<reference evidence="6" key="2">
    <citation type="submission" date="2022-09" db="EMBL/GenBank/DDBJ databases">
        <title>Aerococcus urinae taxonomy study.</title>
        <authorList>
            <person name="Christensen J."/>
            <person name="Senneby E."/>
        </authorList>
    </citation>
    <scope>NUCLEOTIDE SEQUENCE</scope>
    <source>
        <strain evidence="6">NLD-066-U95</strain>
    </source>
</reference>
<dbReference type="Gene3D" id="3.30.750.80">
    <property type="entry name" value="RNA methyltransferase domain (HRMD) like"/>
    <property type="match status" value="1"/>
</dbReference>
<feature type="domain" description="S-adenosylmethionine-dependent methyltransferase" evidence="4">
    <location>
        <begin position="112"/>
        <end position="375"/>
    </location>
</feature>
<dbReference type="Pfam" id="PF17785">
    <property type="entry name" value="PUA_3"/>
    <property type="match status" value="1"/>
</dbReference>
<dbReference type="InterPro" id="IPR041532">
    <property type="entry name" value="RlmI-like_PUA"/>
</dbReference>
<dbReference type="CDD" id="cd02440">
    <property type="entry name" value="AdoMet_MTases"/>
    <property type="match status" value="1"/>
</dbReference>
<evidence type="ECO:0000313" key="8">
    <source>
        <dbReference type="Proteomes" id="UP000594771"/>
    </source>
</evidence>
<dbReference type="InterPro" id="IPR019614">
    <property type="entry name" value="SAM-dep_methyl-trfase"/>
</dbReference>
<dbReference type="InterPro" id="IPR015947">
    <property type="entry name" value="PUA-like_sf"/>
</dbReference>
<dbReference type="InterPro" id="IPR029063">
    <property type="entry name" value="SAM-dependent_MTases_sf"/>
</dbReference>
<keyword evidence="1 7" id="KW-0489">Methyltransferase</keyword>
<keyword evidence="2 7" id="KW-0808">Transferase</keyword>
<name>A0A109RF31_9LACT</name>
<dbReference type="GeneID" id="35766889"/>
<dbReference type="CDD" id="cd11572">
    <property type="entry name" value="RlmI_M_like"/>
    <property type="match status" value="1"/>
</dbReference>
<dbReference type="Proteomes" id="UP001069145">
    <property type="component" value="Unassembled WGS sequence"/>
</dbReference>
<dbReference type="Gene3D" id="2.30.130.10">
    <property type="entry name" value="PUA domain"/>
    <property type="match status" value="1"/>
</dbReference>
<dbReference type="EMBL" id="CP065662">
    <property type="protein sequence ID" value="QPS01935.1"/>
    <property type="molecule type" value="Genomic_DNA"/>
</dbReference>
<dbReference type="Gene3D" id="3.40.50.150">
    <property type="entry name" value="Vaccinia Virus protein VP39"/>
    <property type="match status" value="1"/>
</dbReference>
<proteinExistence type="predicted"/>
<dbReference type="AlphaFoldDB" id="A0A109RF31"/>
<evidence type="ECO:0000256" key="3">
    <source>
        <dbReference type="ARBA" id="ARBA00022691"/>
    </source>
</evidence>
<gene>
    <name evidence="7" type="ORF">I6G68_02340</name>
    <name evidence="6" type="ORF">ODY43_02515</name>
</gene>
<organism evidence="7 8">
    <name type="scientific">Aerococcus urinae</name>
    <dbReference type="NCBI Taxonomy" id="1376"/>
    <lineage>
        <taxon>Bacteria</taxon>
        <taxon>Bacillati</taxon>
        <taxon>Bacillota</taxon>
        <taxon>Bacilli</taxon>
        <taxon>Lactobacillales</taxon>
        <taxon>Aerococcaceae</taxon>
        <taxon>Aerococcus</taxon>
    </lineage>
</organism>
<dbReference type="PANTHER" id="PTHR43042">
    <property type="entry name" value="SAM-DEPENDENT METHYLTRANSFERASE"/>
    <property type="match status" value="1"/>
</dbReference>
<keyword evidence="3" id="KW-0949">S-adenosyl-L-methionine</keyword>